<dbReference type="PROSITE" id="PS51118">
    <property type="entry name" value="HTH_HXLR"/>
    <property type="match status" value="1"/>
</dbReference>
<evidence type="ECO:0000256" key="1">
    <source>
        <dbReference type="ARBA" id="ARBA00023015"/>
    </source>
</evidence>
<keyword evidence="2" id="KW-0238">DNA-binding</keyword>
<dbReference type="Proteomes" id="UP000470876">
    <property type="component" value="Unassembled WGS sequence"/>
</dbReference>
<dbReference type="AlphaFoldDB" id="A0A6P1DFT7"/>
<dbReference type="InterPro" id="IPR036388">
    <property type="entry name" value="WH-like_DNA-bd_sf"/>
</dbReference>
<dbReference type="PANTHER" id="PTHR33204:SF36">
    <property type="entry name" value="TRANSCRIPTIONAL REGULATORY PROTEIN"/>
    <property type="match status" value="1"/>
</dbReference>
<organism evidence="5 7">
    <name type="scientific">Nocardia cyriacigeorgica</name>
    <dbReference type="NCBI Taxonomy" id="135487"/>
    <lineage>
        <taxon>Bacteria</taxon>
        <taxon>Bacillati</taxon>
        <taxon>Actinomycetota</taxon>
        <taxon>Actinomycetes</taxon>
        <taxon>Mycobacteriales</taxon>
        <taxon>Nocardiaceae</taxon>
        <taxon>Nocardia</taxon>
    </lineage>
</organism>
<keyword evidence="8" id="KW-1185">Reference proteome</keyword>
<accession>A0A6P1DFT7</accession>
<protein>
    <submittedName>
        <fullName evidence="5">Helix-turn-helix transcriptional regulator</fullName>
    </submittedName>
</protein>
<gene>
    <name evidence="5" type="ORF">GV789_22910</name>
    <name evidence="6" type="ORF">GV794_25790</name>
</gene>
<dbReference type="InterPro" id="IPR002577">
    <property type="entry name" value="HTH_HxlR"/>
</dbReference>
<dbReference type="GO" id="GO:0003677">
    <property type="term" value="F:DNA binding"/>
    <property type="evidence" value="ECO:0007669"/>
    <property type="project" value="UniProtKB-KW"/>
</dbReference>
<reference evidence="7 8" key="1">
    <citation type="submission" date="2020-01" db="EMBL/GenBank/DDBJ databases">
        <title>Genetics and antimicrobial susceptibilities of Nocardia species isolated from the soil; a comparison with species isolated from humans.</title>
        <authorList>
            <person name="Carrasco G."/>
            <person name="Monzon S."/>
            <person name="Sansegundo M."/>
            <person name="Garcia E."/>
            <person name="Garrido N."/>
            <person name="Medina M.J."/>
            <person name="Villalon P."/>
            <person name="Ramirez-Arocha A.C."/>
            <person name="Jimenez P."/>
            <person name="Cuesta I."/>
            <person name="Valdezate S."/>
        </authorList>
    </citation>
    <scope>NUCLEOTIDE SEQUENCE [LARGE SCALE GENOMIC DNA]</scope>
    <source>
        <strain evidence="5 7">CNM20110639</strain>
        <strain evidence="6 8">CNM20110649</strain>
    </source>
</reference>
<keyword evidence="3" id="KW-0804">Transcription</keyword>
<proteinExistence type="predicted"/>
<evidence type="ECO:0000313" key="5">
    <source>
        <dbReference type="EMBL" id="NEW47272.1"/>
    </source>
</evidence>
<evidence type="ECO:0000259" key="4">
    <source>
        <dbReference type="PROSITE" id="PS51118"/>
    </source>
</evidence>
<keyword evidence="1" id="KW-0805">Transcription regulation</keyword>
<sequence length="171" mass="18652">MRRPLTDIACSIARASEIVGERWTLLILRDLFAGLTRFEDIRRDLGIASNVLTTRLAKLEQHGIVEQRRYQENPVRHEYLLTDMGRDLYPMIASLIAWGDRWLAGADGPPALIVHTDCGHATKAVTVCAECGGKLHAENVFGARGPGGRIGPGTAVIGERLAATPGEVSER</sequence>
<comment type="caution">
    <text evidence="5">The sequence shown here is derived from an EMBL/GenBank/DDBJ whole genome shotgun (WGS) entry which is preliminary data.</text>
</comment>
<dbReference type="RefSeq" id="WP_163825170.1">
    <property type="nucleotide sequence ID" value="NZ_JAAGUX010000074.1"/>
</dbReference>
<dbReference type="Pfam" id="PF01638">
    <property type="entry name" value="HxlR"/>
    <property type="match status" value="1"/>
</dbReference>
<evidence type="ECO:0000313" key="7">
    <source>
        <dbReference type="Proteomes" id="UP000468928"/>
    </source>
</evidence>
<evidence type="ECO:0000256" key="2">
    <source>
        <dbReference type="ARBA" id="ARBA00023125"/>
    </source>
</evidence>
<evidence type="ECO:0000313" key="8">
    <source>
        <dbReference type="Proteomes" id="UP000470876"/>
    </source>
</evidence>
<name>A0A6P1DFT7_9NOCA</name>
<dbReference type="InterPro" id="IPR036390">
    <property type="entry name" value="WH_DNA-bd_sf"/>
</dbReference>
<feature type="domain" description="HTH hxlR-type" evidence="4">
    <location>
        <begin position="10"/>
        <end position="107"/>
    </location>
</feature>
<dbReference type="Gene3D" id="1.10.10.10">
    <property type="entry name" value="Winged helix-like DNA-binding domain superfamily/Winged helix DNA-binding domain"/>
    <property type="match status" value="1"/>
</dbReference>
<dbReference type="PANTHER" id="PTHR33204">
    <property type="entry name" value="TRANSCRIPTIONAL REGULATOR, MARR FAMILY"/>
    <property type="match status" value="1"/>
</dbReference>
<dbReference type="EMBL" id="JAAGUX010000074">
    <property type="protein sequence ID" value="NEW59026.1"/>
    <property type="molecule type" value="Genomic_DNA"/>
</dbReference>
<evidence type="ECO:0000313" key="6">
    <source>
        <dbReference type="EMBL" id="NEW59026.1"/>
    </source>
</evidence>
<dbReference type="EMBL" id="JAAGUZ010000077">
    <property type="protein sequence ID" value="NEW47272.1"/>
    <property type="molecule type" value="Genomic_DNA"/>
</dbReference>
<dbReference type="SUPFAM" id="SSF46785">
    <property type="entry name" value="Winged helix' DNA-binding domain"/>
    <property type="match status" value="1"/>
</dbReference>
<evidence type="ECO:0000256" key="3">
    <source>
        <dbReference type="ARBA" id="ARBA00023163"/>
    </source>
</evidence>
<dbReference type="Proteomes" id="UP000468928">
    <property type="component" value="Unassembled WGS sequence"/>
</dbReference>